<feature type="transmembrane region" description="Helical" evidence="1">
    <location>
        <begin position="50"/>
        <end position="71"/>
    </location>
</feature>
<feature type="transmembrane region" description="Helical" evidence="1">
    <location>
        <begin position="170"/>
        <end position="189"/>
    </location>
</feature>
<reference evidence="2" key="1">
    <citation type="submission" date="2023-04" db="EMBL/GenBank/DDBJ databases">
        <title>Sphingomonas sp. MAHUQ-71 isolated from rice field.</title>
        <authorList>
            <person name="Huq M.A."/>
        </authorList>
    </citation>
    <scope>NUCLEOTIDE SEQUENCE</scope>
    <source>
        <strain evidence="2">MAHUQ-71</strain>
    </source>
</reference>
<organism evidence="2 3">
    <name type="scientific">Sphingomonas oryzagri</name>
    <dbReference type="NCBI Taxonomy" id="3042314"/>
    <lineage>
        <taxon>Bacteria</taxon>
        <taxon>Pseudomonadati</taxon>
        <taxon>Pseudomonadota</taxon>
        <taxon>Alphaproteobacteria</taxon>
        <taxon>Sphingomonadales</taxon>
        <taxon>Sphingomonadaceae</taxon>
        <taxon>Sphingomonas</taxon>
    </lineage>
</organism>
<evidence type="ECO:0000256" key="1">
    <source>
        <dbReference type="SAM" id="Phobius"/>
    </source>
</evidence>
<dbReference type="RefSeq" id="WP_281043006.1">
    <property type="nucleotide sequence ID" value="NZ_JARYGZ010000001.1"/>
</dbReference>
<keyword evidence="1" id="KW-0812">Transmembrane</keyword>
<feature type="transmembrane region" description="Helical" evidence="1">
    <location>
        <begin position="102"/>
        <end position="122"/>
    </location>
</feature>
<proteinExistence type="predicted"/>
<keyword evidence="1" id="KW-1133">Transmembrane helix</keyword>
<dbReference type="EMBL" id="JARYGZ010000001">
    <property type="protein sequence ID" value="MDH7637663.1"/>
    <property type="molecule type" value="Genomic_DNA"/>
</dbReference>
<sequence length="210" mass="23323">MNWVVVDGTKGLNWLPVLDGQLPKALTNFYEGAAALLIARGTRGGGKADLLLAIAIAAASALGYFVLLPAMQNGLDAIVRYTGVPDPVPLYLPPYGWHVRTYIYLTFLEPVCAVWFMAALLWPDLMRRTHHPVGWFVLFLLFLDGRAASFALFSFWIARPFPISFLSEGQFFAETLILALLVGLLRKILDGRGMKNRRVAVRSDCAPRRS</sequence>
<comment type="caution">
    <text evidence="2">The sequence shown here is derived from an EMBL/GenBank/DDBJ whole genome shotgun (WGS) entry which is preliminary data.</text>
</comment>
<evidence type="ECO:0000313" key="2">
    <source>
        <dbReference type="EMBL" id="MDH7637663.1"/>
    </source>
</evidence>
<protein>
    <submittedName>
        <fullName evidence="2">Uncharacterized protein</fullName>
    </submittedName>
</protein>
<feature type="transmembrane region" description="Helical" evidence="1">
    <location>
        <begin position="134"/>
        <end position="158"/>
    </location>
</feature>
<evidence type="ECO:0000313" key="3">
    <source>
        <dbReference type="Proteomes" id="UP001160625"/>
    </source>
</evidence>
<gene>
    <name evidence="2" type="ORF">QGN17_02865</name>
</gene>
<name>A0ABT6MXX6_9SPHN</name>
<accession>A0ABT6MXX6</accession>
<keyword evidence="3" id="KW-1185">Reference proteome</keyword>
<dbReference type="Proteomes" id="UP001160625">
    <property type="component" value="Unassembled WGS sequence"/>
</dbReference>
<keyword evidence="1" id="KW-0472">Membrane</keyword>